<dbReference type="PANTHER" id="PTHR43390">
    <property type="entry name" value="SIGNAL PEPTIDASE I"/>
    <property type="match status" value="1"/>
</dbReference>
<evidence type="ECO:0000313" key="8">
    <source>
        <dbReference type="EMBL" id="AYB34582.1"/>
    </source>
</evidence>
<comment type="catalytic activity">
    <reaction evidence="1 6">
        <text>Cleavage of hydrophobic, N-terminal signal or leader sequences from secreted and periplasmic proteins.</text>
        <dbReference type="EC" id="3.4.21.89"/>
    </reaction>
</comment>
<evidence type="ECO:0000259" key="7">
    <source>
        <dbReference type="Pfam" id="PF10502"/>
    </source>
</evidence>
<dbReference type="PANTHER" id="PTHR43390:SF1">
    <property type="entry name" value="CHLOROPLAST PROCESSING PEPTIDASE"/>
    <property type="match status" value="1"/>
</dbReference>
<protein>
    <recommendedName>
        <fullName evidence="4 6">Signal peptidase I</fullName>
        <ecNumber evidence="3 6">3.4.21.89</ecNumber>
    </recommendedName>
</protein>
<evidence type="ECO:0000256" key="5">
    <source>
        <dbReference type="ARBA" id="ARBA00022801"/>
    </source>
</evidence>
<keyword evidence="6" id="KW-0812">Transmembrane</keyword>
<dbReference type="InterPro" id="IPR019758">
    <property type="entry name" value="Pept_S26A_signal_pept_1_CS"/>
</dbReference>
<gene>
    <name evidence="8" type="primary">lepB</name>
    <name evidence="8" type="ORF">D4L85_30130</name>
</gene>
<dbReference type="GO" id="GO:0009003">
    <property type="term" value="F:signal peptidase activity"/>
    <property type="evidence" value="ECO:0007669"/>
    <property type="project" value="UniProtKB-EC"/>
</dbReference>
<keyword evidence="6" id="KW-0472">Membrane</keyword>
<feature type="transmembrane region" description="Helical" evidence="6">
    <location>
        <begin position="20"/>
        <end position="38"/>
    </location>
</feature>
<dbReference type="Proteomes" id="UP000266183">
    <property type="component" value="Chromosome"/>
</dbReference>
<keyword evidence="5 6" id="KW-0378">Hydrolase</keyword>
<dbReference type="GO" id="GO:0004252">
    <property type="term" value="F:serine-type endopeptidase activity"/>
    <property type="evidence" value="ECO:0007669"/>
    <property type="project" value="InterPro"/>
</dbReference>
<dbReference type="GO" id="GO:0006465">
    <property type="term" value="P:signal peptide processing"/>
    <property type="evidence" value="ECO:0007669"/>
    <property type="project" value="InterPro"/>
</dbReference>
<dbReference type="EMBL" id="CP032382">
    <property type="protein sequence ID" value="AYB34582.1"/>
    <property type="molecule type" value="Genomic_DNA"/>
</dbReference>
<proteinExistence type="inferred from homology"/>
<feature type="transmembrane region" description="Helical" evidence="6">
    <location>
        <begin position="69"/>
        <end position="91"/>
    </location>
</feature>
<keyword evidence="6" id="KW-1133">Transmembrane helix</keyword>
<keyword evidence="9" id="KW-1185">Reference proteome</keyword>
<keyword evidence="6" id="KW-0645">Protease</keyword>
<dbReference type="InterPro" id="IPR019533">
    <property type="entry name" value="Peptidase_S26"/>
</dbReference>
<dbReference type="Pfam" id="PF10502">
    <property type="entry name" value="Peptidase_S26"/>
    <property type="match status" value="2"/>
</dbReference>
<evidence type="ECO:0000256" key="1">
    <source>
        <dbReference type="ARBA" id="ARBA00000677"/>
    </source>
</evidence>
<evidence type="ECO:0000313" key="9">
    <source>
        <dbReference type="Proteomes" id="UP000266183"/>
    </source>
</evidence>
<dbReference type="Gene3D" id="2.10.109.10">
    <property type="entry name" value="Umud Fragment, subunit A"/>
    <property type="match status" value="2"/>
</dbReference>
<evidence type="ECO:0000256" key="4">
    <source>
        <dbReference type="ARBA" id="ARBA00019232"/>
    </source>
</evidence>
<dbReference type="CDD" id="cd06530">
    <property type="entry name" value="S26_SPase_I"/>
    <property type="match status" value="2"/>
</dbReference>
<name>A0A385SUP9_9BACT</name>
<dbReference type="AlphaFoldDB" id="A0A385SUP9"/>
<dbReference type="InterPro" id="IPR036286">
    <property type="entry name" value="LexA/Signal_pep-like_sf"/>
</dbReference>
<evidence type="ECO:0000256" key="6">
    <source>
        <dbReference type="RuleBase" id="RU362042"/>
    </source>
</evidence>
<dbReference type="PROSITE" id="PS00761">
    <property type="entry name" value="SPASE_I_3"/>
    <property type="match status" value="1"/>
</dbReference>
<organism evidence="8 9">
    <name type="scientific">Chryseolinea soli</name>
    <dbReference type="NCBI Taxonomy" id="2321403"/>
    <lineage>
        <taxon>Bacteria</taxon>
        <taxon>Pseudomonadati</taxon>
        <taxon>Bacteroidota</taxon>
        <taxon>Cytophagia</taxon>
        <taxon>Cytophagales</taxon>
        <taxon>Fulvivirgaceae</taxon>
        <taxon>Chryseolinea</taxon>
    </lineage>
</organism>
<dbReference type="RefSeq" id="WP_119757841.1">
    <property type="nucleotide sequence ID" value="NZ_CP032382.1"/>
</dbReference>
<feature type="transmembrane region" description="Helical" evidence="6">
    <location>
        <begin position="45"/>
        <end position="63"/>
    </location>
</feature>
<reference evidence="9" key="1">
    <citation type="submission" date="2018-09" db="EMBL/GenBank/DDBJ databases">
        <title>Chryseolinea sp. KIS68-18 isolated from soil.</title>
        <authorList>
            <person name="Weon H.-Y."/>
            <person name="Kwon S.-W."/>
            <person name="Lee S.A."/>
        </authorList>
    </citation>
    <scope>NUCLEOTIDE SEQUENCE [LARGE SCALE GENOMIC DNA]</scope>
    <source>
        <strain evidence="9">KIS68-18</strain>
    </source>
</reference>
<comment type="subcellular location">
    <subcellularLocation>
        <location evidence="6">Membrane</location>
        <topology evidence="6">Single-pass type II membrane protein</topology>
    </subcellularLocation>
</comment>
<dbReference type="OrthoDB" id="9802919at2"/>
<dbReference type="KEGG" id="chk:D4L85_30130"/>
<feature type="domain" description="Peptidase S26" evidence="7">
    <location>
        <begin position="306"/>
        <end position="387"/>
    </location>
</feature>
<dbReference type="PRINTS" id="PR00727">
    <property type="entry name" value="LEADERPTASE"/>
</dbReference>
<evidence type="ECO:0000256" key="3">
    <source>
        <dbReference type="ARBA" id="ARBA00013208"/>
    </source>
</evidence>
<comment type="caution">
    <text evidence="6">Lacks conserved residue(s) required for the propagation of feature annotation.</text>
</comment>
<evidence type="ECO:0000256" key="2">
    <source>
        <dbReference type="ARBA" id="ARBA00009370"/>
    </source>
</evidence>
<feature type="domain" description="Peptidase S26" evidence="7">
    <location>
        <begin position="133"/>
        <end position="220"/>
    </location>
</feature>
<dbReference type="EC" id="3.4.21.89" evidence="3 6"/>
<accession>A0A385SUP9</accession>
<comment type="similarity">
    <text evidence="2 6">Belongs to the peptidase S26 family.</text>
</comment>
<dbReference type="NCBIfam" id="TIGR02227">
    <property type="entry name" value="sigpep_I_bact"/>
    <property type="match status" value="1"/>
</dbReference>
<dbReference type="InterPro" id="IPR000223">
    <property type="entry name" value="Pept_S26A_signal_pept_1"/>
</dbReference>
<dbReference type="GO" id="GO:0016020">
    <property type="term" value="C:membrane"/>
    <property type="evidence" value="ECO:0007669"/>
    <property type="project" value="UniProtKB-SubCell"/>
</dbReference>
<dbReference type="SUPFAM" id="SSF51306">
    <property type="entry name" value="LexA/Signal peptidase"/>
    <property type="match status" value="1"/>
</dbReference>
<feature type="transmembrane region" description="Helical" evidence="6">
    <location>
        <begin position="103"/>
        <end position="122"/>
    </location>
</feature>
<sequence length="399" mass="45450">MNDLETPVSGHEESPKKKKPALAAFLNFIVPGLGYVYAGNIKRGVIAYFLLILVAVISIRFVAYTFTLFLVGIGLIIAFYVYLIVSGYRAVGKAKHQETKRWDVWYVYVLVIAAQVGLRPFLQSIHSLGYLSPITPVVIPTPAMDPTLQIGDHLMFHKTKTIARNNIIVFKWPPDQKIMYIKRCVGMPGDTLSIRKAAVFVNGDSLTGDYMLKYRYAVQTDGVRIQQRVLDQFGIAESEFYDVGSGSYSMFLTQEQARQVRGLPFIKFVEREMTSEDELEPDVYPQTGSGQWNKDNFGPLYLPKKGDRIPLTHRNLALYGTCLKYENESVELLDSAAIINGKQIDTYAFKDNYYFMMGDNRHNSLDSRYWGFVAESMVLGKALYFYWSKDWDRIGTSIR</sequence>